<feature type="transmembrane region" description="Helical" evidence="8">
    <location>
        <begin position="232"/>
        <end position="251"/>
    </location>
</feature>
<comment type="similarity">
    <text evidence="2">Belongs to the resistance-nodulation-cell division (RND) (TC 2.A.6) family. MmpL subfamily.</text>
</comment>
<feature type="transmembrane region" description="Helical" evidence="8">
    <location>
        <begin position="352"/>
        <end position="375"/>
    </location>
</feature>
<dbReference type="GO" id="GO:0005886">
    <property type="term" value="C:plasma membrane"/>
    <property type="evidence" value="ECO:0007669"/>
    <property type="project" value="UniProtKB-SubCell"/>
</dbReference>
<dbReference type="InterPro" id="IPR004869">
    <property type="entry name" value="MMPL_dom"/>
</dbReference>
<gene>
    <name evidence="10" type="primary">mmpL8_1</name>
    <name evidence="10" type="ORF">NCTC11923_01983</name>
</gene>
<dbReference type="PANTHER" id="PTHR33406">
    <property type="entry name" value="MEMBRANE PROTEIN MJ1562-RELATED"/>
    <property type="match status" value="1"/>
</dbReference>
<feature type="transmembrane region" description="Helical" evidence="8">
    <location>
        <begin position="734"/>
        <end position="753"/>
    </location>
</feature>
<evidence type="ECO:0000259" key="9">
    <source>
        <dbReference type="Pfam" id="PF03176"/>
    </source>
</evidence>
<evidence type="ECO:0000256" key="8">
    <source>
        <dbReference type="SAM" id="Phobius"/>
    </source>
</evidence>
<name>A0A3S4SL72_9ACTO</name>
<reference evidence="10 11" key="1">
    <citation type="submission" date="2018-12" db="EMBL/GenBank/DDBJ databases">
        <authorList>
            <consortium name="Pathogen Informatics"/>
        </authorList>
    </citation>
    <scope>NUCLEOTIDE SEQUENCE [LARGE SCALE GENOMIC DNA]</scope>
    <source>
        <strain evidence="10 11">NCTC11923</strain>
    </source>
</reference>
<dbReference type="EMBL" id="LR134363">
    <property type="protein sequence ID" value="VEG75323.1"/>
    <property type="molecule type" value="Genomic_DNA"/>
</dbReference>
<evidence type="ECO:0000256" key="4">
    <source>
        <dbReference type="ARBA" id="ARBA00022692"/>
    </source>
</evidence>
<dbReference type="Gene3D" id="1.20.1640.10">
    <property type="entry name" value="Multidrug efflux transporter AcrB transmembrane domain"/>
    <property type="match status" value="2"/>
</dbReference>
<evidence type="ECO:0000256" key="3">
    <source>
        <dbReference type="ARBA" id="ARBA00022475"/>
    </source>
</evidence>
<keyword evidence="4 8" id="KW-0812">Transmembrane</keyword>
<keyword evidence="11" id="KW-1185">Reference proteome</keyword>
<dbReference type="AlphaFoldDB" id="A0A3S4SL72"/>
<evidence type="ECO:0000256" key="6">
    <source>
        <dbReference type="ARBA" id="ARBA00023136"/>
    </source>
</evidence>
<feature type="transmembrane region" description="Helical" evidence="8">
    <location>
        <begin position="708"/>
        <end position="728"/>
    </location>
</feature>
<protein>
    <submittedName>
        <fullName evidence="10">Membrane transport protein mmpL8</fullName>
    </submittedName>
</protein>
<sequence length="834" mass="88128">MIASHMARYRPLRWENALMLSWLAHRVIKDAWYVVITWVLMLVVVAAVSLTGLGGSGLFDRLSPSSTGLPGTQSAEGQQVLDSLAGDSVIVTLLVTDVDLTTTARQEAIAEALTQAHADLGAIVGKENVLDPFVVPGMLTSPAAQSMASTSGDGFIIVATVNPNGPKVADPQDQEYAATVLGQVEQVSQRLERVPGELRAVEPKATGIVSHEGLRAQAINDQAERDLLVGELIALPAALLIMILVFGGFLLAGMPLLGALAAILGTVGALYGMSLVMDLQSFVVNVASVMSLGLSIDYALLLTFRYREELARAREELTHGSRPATRRRRRSGRRDTLVVTCMTTAMRTAGRTIIFSALTVAISLMGLVAMGPGILRSIGLAGAAAALVSAAASLTLVPAVLVLLGRRASRRSVLSTVPVLGPVLRRVGDVTRDEGSFSALARRIHAHPWAVLLGCLMILVLLALPLRHMQLLNTSIEQLPPGSEQRLHHETLEKDYPAVAGQDATLILAGTGSRVTDFINNEVAGVAGVESVLNPSTAGDYTVVYLDLEGSQWSASAEQAVIGVRALDAPVDIWVTGQAANQVDFKATIIQGLPVALPLVALSIFILLFGLTGSLLIPLKALAVNVLSLCASLGVVVWVFQDGHGAGPLGFTPVGGLEATVVATTAALGFGLAMDYEVFLLARITEYRQAGFDNDTAVERGLQRSGRIITFAGLIMVVVFAGFITGRLLAVKEIGLALAVIVALDITLVRLLLVPAVMKLLGSWNWWAPQWLRGLHGAPGVHHEHVRLTHPPAQAIPAPSPGPIAPQDQQHQQYDGHRPPAAMMEAPPPPPTAG</sequence>
<evidence type="ECO:0000256" key="2">
    <source>
        <dbReference type="ARBA" id="ARBA00010157"/>
    </source>
</evidence>
<feature type="transmembrane region" description="Helical" evidence="8">
    <location>
        <begin position="449"/>
        <end position="466"/>
    </location>
</feature>
<keyword evidence="5 8" id="KW-1133">Transmembrane helix</keyword>
<evidence type="ECO:0000256" key="7">
    <source>
        <dbReference type="SAM" id="MobiDB-lite"/>
    </source>
</evidence>
<feature type="transmembrane region" description="Helical" evidence="8">
    <location>
        <begin position="282"/>
        <end position="304"/>
    </location>
</feature>
<accession>A0A3S4SL72</accession>
<dbReference type="KEGG" id="asla:NCTC11923_01983"/>
<evidence type="ECO:0000256" key="5">
    <source>
        <dbReference type="ARBA" id="ARBA00022989"/>
    </source>
</evidence>
<organism evidence="10 11">
    <name type="scientific">Actinomyces slackii</name>
    <dbReference type="NCBI Taxonomy" id="52774"/>
    <lineage>
        <taxon>Bacteria</taxon>
        <taxon>Bacillati</taxon>
        <taxon>Actinomycetota</taxon>
        <taxon>Actinomycetes</taxon>
        <taxon>Actinomycetales</taxon>
        <taxon>Actinomycetaceae</taxon>
        <taxon>Actinomyces</taxon>
    </lineage>
</organism>
<feature type="transmembrane region" description="Helical" evidence="8">
    <location>
        <begin position="622"/>
        <end position="641"/>
    </location>
</feature>
<dbReference type="SUPFAM" id="SSF82866">
    <property type="entry name" value="Multidrug efflux transporter AcrB transmembrane domain"/>
    <property type="match status" value="2"/>
</dbReference>
<keyword evidence="6 8" id="KW-0472">Membrane</keyword>
<feature type="domain" description="Membrane transport protein MMPL" evidence="9">
    <location>
        <begin position="85"/>
        <end position="411"/>
    </location>
</feature>
<dbReference type="STRING" id="1278298.GCA_000428685_00417"/>
<dbReference type="Proteomes" id="UP000276899">
    <property type="component" value="Chromosome"/>
</dbReference>
<evidence type="ECO:0000313" key="11">
    <source>
        <dbReference type="Proteomes" id="UP000276899"/>
    </source>
</evidence>
<feature type="transmembrane region" description="Helical" evidence="8">
    <location>
        <begin position="31"/>
        <end position="53"/>
    </location>
</feature>
<dbReference type="Pfam" id="PF03176">
    <property type="entry name" value="MMPL"/>
    <property type="match status" value="2"/>
</dbReference>
<feature type="transmembrane region" description="Helical" evidence="8">
    <location>
        <begin position="256"/>
        <end position="276"/>
    </location>
</feature>
<feature type="transmembrane region" description="Helical" evidence="8">
    <location>
        <begin position="381"/>
        <end position="404"/>
    </location>
</feature>
<comment type="subcellular location">
    <subcellularLocation>
        <location evidence="1">Cell membrane</location>
        <topology evidence="1">Multi-pass membrane protein</topology>
    </subcellularLocation>
</comment>
<evidence type="ECO:0000256" key="1">
    <source>
        <dbReference type="ARBA" id="ARBA00004651"/>
    </source>
</evidence>
<evidence type="ECO:0000313" key="10">
    <source>
        <dbReference type="EMBL" id="VEG75323.1"/>
    </source>
</evidence>
<proteinExistence type="inferred from homology"/>
<feature type="transmembrane region" description="Helical" evidence="8">
    <location>
        <begin position="661"/>
        <end position="682"/>
    </location>
</feature>
<dbReference type="PANTHER" id="PTHR33406:SF11">
    <property type="entry name" value="MEMBRANE PROTEIN SCO6666-RELATED"/>
    <property type="match status" value="1"/>
</dbReference>
<feature type="domain" description="Membrane transport protein MMPL" evidence="9">
    <location>
        <begin position="536"/>
        <end position="770"/>
    </location>
</feature>
<feature type="region of interest" description="Disordered" evidence="7">
    <location>
        <begin position="792"/>
        <end position="834"/>
    </location>
</feature>
<keyword evidence="3" id="KW-1003">Cell membrane</keyword>
<dbReference type="InterPro" id="IPR050545">
    <property type="entry name" value="Mycobact_MmpL"/>
</dbReference>
<feature type="transmembrane region" description="Helical" evidence="8">
    <location>
        <begin position="595"/>
        <end position="617"/>
    </location>
</feature>